<accession>A0A2C9V9Z1</accession>
<gene>
    <name evidence="1" type="ORF">MANES_09G076100</name>
</gene>
<reference evidence="1" key="1">
    <citation type="submission" date="2016-02" db="EMBL/GenBank/DDBJ databases">
        <title>WGS assembly of Manihot esculenta.</title>
        <authorList>
            <person name="Bredeson J.V."/>
            <person name="Prochnik S.E."/>
            <person name="Lyons J.B."/>
            <person name="Schmutz J."/>
            <person name="Grimwood J."/>
            <person name="Vrebalov J."/>
            <person name="Bart R.S."/>
            <person name="Amuge T."/>
            <person name="Ferguson M.E."/>
            <person name="Green R."/>
            <person name="Putnam N."/>
            <person name="Stites J."/>
            <person name="Rounsley S."/>
            <person name="Rokhsar D.S."/>
        </authorList>
    </citation>
    <scope>NUCLEOTIDE SEQUENCE [LARGE SCALE GENOMIC DNA]</scope>
    <source>
        <tissue evidence="1">Leaf</tissue>
    </source>
</reference>
<dbReference type="AlphaFoldDB" id="A0A2C9V9Z1"/>
<sequence>MCGVSFFGFPYLCYLGLCYRKEERSQFLASLLKYLLIATVKLNIVKYNQKGKT</sequence>
<dbReference type="EMBL" id="CM004395">
    <property type="protein sequence ID" value="OAY41120.1"/>
    <property type="molecule type" value="Genomic_DNA"/>
</dbReference>
<proteinExistence type="predicted"/>
<evidence type="ECO:0000313" key="1">
    <source>
        <dbReference type="EMBL" id="OAY41120.1"/>
    </source>
</evidence>
<protein>
    <submittedName>
        <fullName evidence="1">Uncharacterized protein</fullName>
    </submittedName>
</protein>
<organism evidence="1">
    <name type="scientific">Manihot esculenta</name>
    <name type="common">Cassava</name>
    <name type="synonym">Jatropha manihot</name>
    <dbReference type="NCBI Taxonomy" id="3983"/>
    <lineage>
        <taxon>Eukaryota</taxon>
        <taxon>Viridiplantae</taxon>
        <taxon>Streptophyta</taxon>
        <taxon>Embryophyta</taxon>
        <taxon>Tracheophyta</taxon>
        <taxon>Spermatophyta</taxon>
        <taxon>Magnoliopsida</taxon>
        <taxon>eudicotyledons</taxon>
        <taxon>Gunneridae</taxon>
        <taxon>Pentapetalae</taxon>
        <taxon>rosids</taxon>
        <taxon>fabids</taxon>
        <taxon>Malpighiales</taxon>
        <taxon>Euphorbiaceae</taxon>
        <taxon>Crotonoideae</taxon>
        <taxon>Manihoteae</taxon>
        <taxon>Manihot</taxon>
    </lineage>
</organism>
<name>A0A2C9V9Z1_MANES</name>